<evidence type="ECO:0000313" key="1">
    <source>
        <dbReference type="EMBL" id="CAG8672043.1"/>
    </source>
</evidence>
<gene>
    <name evidence="1" type="ORF">SCALOS_LOCUS9416</name>
</gene>
<accession>A0ACA9NU84</accession>
<proteinExistence type="predicted"/>
<keyword evidence="2" id="KW-1185">Reference proteome</keyword>
<feature type="non-terminal residue" evidence="1">
    <location>
        <position position="1"/>
    </location>
</feature>
<name>A0ACA9NU84_9GLOM</name>
<organism evidence="1 2">
    <name type="scientific">Scutellospora calospora</name>
    <dbReference type="NCBI Taxonomy" id="85575"/>
    <lineage>
        <taxon>Eukaryota</taxon>
        <taxon>Fungi</taxon>
        <taxon>Fungi incertae sedis</taxon>
        <taxon>Mucoromycota</taxon>
        <taxon>Glomeromycotina</taxon>
        <taxon>Glomeromycetes</taxon>
        <taxon>Diversisporales</taxon>
        <taxon>Gigasporaceae</taxon>
        <taxon>Scutellospora</taxon>
    </lineage>
</organism>
<dbReference type="Proteomes" id="UP000789860">
    <property type="component" value="Unassembled WGS sequence"/>
</dbReference>
<feature type="non-terminal residue" evidence="1">
    <location>
        <position position="62"/>
    </location>
</feature>
<evidence type="ECO:0000313" key="2">
    <source>
        <dbReference type="Proteomes" id="UP000789860"/>
    </source>
</evidence>
<protein>
    <submittedName>
        <fullName evidence="1">4329_t:CDS:1</fullName>
    </submittedName>
</protein>
<comment type="caution">
    <text evidence="1">The sequence shown here is derived from an EMBL/GenBank/DDBJ whole genome shotgun (WGS) entry which is preliminary data.</text>
</comment>
<dbReference type="EMBL" id="CAJVPM010029095">
    <property type="protein sequence ID" value="CAG8672043.1"/>
    <property type="molecule type" value="Genomic_DNA"/>
</dbReference>
<reference evidence="1" key="1">
    <citation type="submission" date="2021-06" db="EMBL/GenBank/DDBJ databases">
        <authorList>
            <person name="Kallberg Y."/>
            <person name="Tangrot J."/>
            <person name="Rosling A."/>
        </authorList>
    </citation>
    <scope>NUCLEOTIDE SEQUENCE</scope>
    <source>
        <strain evidence="1">AU212A</strain>
    </source>
</reference>
<sequence>QFTNYDHTNILSWQQLSYTIDKNLRGRKLKWFNSITTKIKEILSEKRITLTTPNPFILKQPT</sequence>